<feature type="compositionally biased region" description="Low complexity" evidence="1">
    <location>
        <begin position="156"/>
        <end position="201"/>
    </location>
</feature>
<feature type="region of interest" description="Disordered" evidence="1">
    <location>
        <begin position="1"/>
        <end position="40"/>
    </location>
</feature>
<dbReference type="HOGENOM" id="CLU_837212_0_0_1"/>
<name>E6ZYR3_SPORE</name>
<proteinExistence type="predicted"/>
<feature type="compositionally biased region" description="Basic and acidic residues" evidence="1">
    <location>
        <begin position="18"/>
        <end position="36"/>
    </location>
</feature>
<evidence type="ECO:0000313" key="2">
    <source>
        <dbReference type="EMBL" id="CBQ72370.1"/>
    </source>
</evidence>
<organism evidence="2 3">
    <name type="scientific">Sporisorium reilianum (strain SRZ2)</name>
    <name type="common">Maize head smut fungus</name>
    <dbReference type="NCBI Taxonomy" id="999809"/>
    <lineage>
        <taxon>Eukaryota</taxon>
        <taxon>Fungi</taxon>
        <taxon>Dikarya</taxon>
        <taxon>Basidiomycota</taxon>
        <taxon>Ustilaginomycotina</taxon>
        <taxon>Ustilaginomycetes</taxon>
        <taxon>Ustilaginales</taxon>
        <taxon>Ustilaginaceae</taxon>
        <taxon>Sporisorium</taxon>
    </lineage>
</organism>
<dbReference type="EMBL" id="FQ311463">
    <property type="protein sequence ID" value="CBQ72370.1"/>
    <property type="molecule type" value="Genomic_DNA"/>
</dbReference>
<evidence type="ECO:0000256" key="1">
    <source>
        <dbReference type="SAM" id="MobiDB-lite"/>
    </source>
</evidence>
<dbReference type="AlphaFoldDB" id="E6ZYR3"/>
<dbReference type="Proteomes" id="UP000008867">
    <property type="component" value="Chromosome 4"/>
</dbReference>
<gene>
    <name evidence="2" type="ORF">sr13078</name>
</gene>
<sequence>MCEDSPPGSDAPSPRRARSPDLDYDPRPSNRARHSDASTYYSRSVPSRQIQLRQILLDEHWFEEGCGTCIIDGFKCLPPTAGSPLEKCQRCSAENRSCDCRWILNKSHVKRMTGLLESETRLEYNAVFMEAERTVYGSNLGGAKDKRRDYPWAPASTRLTPRPASSRTSSTPIPASASTSSTPLPPAATSSSNSPAPASINPTTAVAARSRLVLNLTSPAPPPPPSSTTDTGPSIATQHPVDGARPRSEALEEYHILTNGYTQTLSNWLSTIGRRASLEEQNRMFRQTHELILEASRRLGKVSNAFGPGPVIRTADFFPFLSHSIAEKQSEH</sequence>
<reference evidence="2 3" key="1">
    <citation type="journal article" date="2010" name="Science">
        <title>Pathogenicity determinants in smut fungi revealed by genome comparison.</title>
        <authorList>
            <person name="Schirawski J."/>
            <person name="Mannhaupt G."/>
            <person name="Muench K."/>
            <person name="Brefort T."/>
            <person name="Schipper K."/>
            <person name="Doehlemann G."/>
            <person name="Di Stasio M."/>
            <person name="Roessel N."/>
            <person name="Mendoza-Mendoza A."/>
            <person name="Pester D."/>
            <person name="Mueller O."/>
            <person name="Winterberg B."/>
            <person name="Meyer E."/>
            <person name="Ghareeb H."/>
            <person name="Wollenberg T."/>
            <person name="Muensterkoetter M."/>
            <person name="Wong P."/>
            <person name="Walter M."/>
            <person name="Stukenbrock E."/>
            <person name="Gueldener U."/>
            <person name="Kahmann R."/>
        </authorList>
    </citation>
    <scope>NUCLEOTIDE SEQUENCE [LARGE SCALE GENOMIC DNA]</scope>
    <source>
        <strain evidence="3">SRZ2</strain>
    </source>
</reference>
<dbReference type="VEuPathDB" id="FungiDB:sr13078"/>
<keyword evidence="3" id="KW-1185">Reference proteome</keyword>
<accession>E6ZYR3</accession>
<evidence type="ECO:0000313" key="3">
    <source>
        <dbReference type="Proteomes" id="UP000008867"/>
    </source>
</evidence>
<feature type="region of interest" description="Disordered" evidence="1">
    <location>
        <begin position="215"/>
        <end position="246"/>
    </location>
</feature>
<protein>
    <submittedName>
        <fullName evidence="2">Uncharacterized protein</fullName>
    </submittedName>
</protein>
<feature type="region of interest" description="Disordered" evidence="1">
    <location>
        <begin position="139"/>
        <end position="201"/>
    </location>
</feature>